<feature type="transmembrane region" description="Helical" evidence="6">
    <location>
        <begin position="203"/>
        <end position="226"/>
    </location>
</feature>
<evidence type="ECO:0000256" key="4">
    <source>
        <dbReference type="ARBA" id="ARBA00023136"/>
    </source>
</evidence>
<feature type="compositionally biased region" description="Polar residues" evidence="5">
    <location>
        <begin position="260"/>
        <end position="276"/>
    </location>
</feature>
<dbReference type="SUPFAM" id="SSF103473">
    <property type="entry name" value="MFS general substrate transporter"/>
    <property type="match status" value="1"/>
</dbReference>
<evidence type="ECO:0000313" key="9">
    <source>
        <dbReference type="Proteomes" id="UP001165122"/>
    </source>
</evidence>
<organism evidence="8 9">
    <name type="scientific">Triparma laevis f. longispina</name>
    <dbReference type="NCBI Taxonomy" id="1714387"/>
    <lineage>
        <taxon>Eukaryota</taxon>
        <taxon>Sar</taxon>
        <taxon>Stramenopiles</taxon>
        <taxon>Ochrophyta</taxon>
        <taxon>Bolidophyceae</taxon>
        <taxon>Parmales</taxon>
        <taxon>Triparmaceae</taxon>
        <taxon>Triparma</taxon>
    </lineage>
</organism>
<feature type="transmembrane region" description="Helical" evidence="6">
    <location>
        <begin position="76"/>
        <end position="96"/>
    </location>
</feature>
<dbReference type="AlphaFoldDB" id="A0A9W7B317"/>
<evidence type="ECO:0000259" key="7">
    <source>
        <dbReference type="PROSITE" id="PS50850"/>
    </source>
</evidence>
<feature type="transmembrane region" description="Helical" evidence="6">
    <location>
        <begin position="437"/>
        <end position="460"/>
    </location>
</feature>
<evidence type="ECO:0000313" key="8">
    <source>
        <dbReference type="EMBL" id="GMH79014.1"/>
    </source>
</evidence>
<dbReference type="InterPro" id="IPR011701">
    <property type="entry name" value="MFS"/>
</dbReference>
<feature type="transmembrane region" description="Helical" evidence="6">
    <location>
        <begin position="140"/>
        <end position="161"/>
    </location>
</feature>
<dbReference type="InterPro" id="IPR020846">
    <property type="entry name" value="MFS_dom"/>
</dbReference>
<feature type="transmembrane region" description="Helical" evidence="6">
    <location>
        <begin position="307"/>
        <end position="332"/>
    </location>
</feature>
<evidence type="ECO:0000256" key="1">
    <source>
        <dbReference type="ARBA" id="ARBA00004141"/>
    </source>
</evidence>
<feature type="transmembrane region" description="Helical" evidence="6">
    <location>
        <begin position="37"/>
        <end position="56"/>
    </location>
</feature>
<dbReference type="GO" id="GO:0005789">
    <property type="term" value="C:endoplasmic reticulum membrane"/>
    <property type="evidence" value="ECO:0007669"/>
    <property type="project" value="TreeGrafter"/>
</dbReference>
<dbReference type="Proteomes" id="UP001165122">
    <property type="component" value="Unassembled WGS sequence"/>
</dbReference>
<evidence type="ECO:0000256" key="3">
    <source>
        <dbReference type="ARBA" id="ARBA00022989"/>
    </source>
</evidence>
<dbReference type="EMBL" id="BRXW01000912">
    <property type="protein sequence ID" value="GMH79014.1"/>
    <property type="molecule type" value="Genomic_DNA"/>
</dbReference>
<feature type="transmembrane region" description="Helical" evidence="6">
    <location>
        <begin position="472"/>
        <end position="495"/>
    </location>
</feature>
<dbReference type="Gene3D" id="1.20.1250.20">
    <property type="entry name" value="MFS general substrate transporter like domains"/>
    <property type="match status" value="2"/>
</dbReference>
<feature type="transmembrane region" description="Helical" evidence="6">
    <location>
        <begin position="108"/>
        <end position="128"/>
    </location>
</feature>
<gene>
    <name evidence="8" type="ORF">TrLO_g7724</name>
</gene>
<dbReference type="OrthoDB" id="3639251at2759"/>
<feature type="transmembrane region" description="Helical" evidence="6">
    <location>
        <begin position="405"/>
        <end position="425"/>
    </location>
</feature>
<evidence type="ECO:0000256" key="6">
    <source>
        <dbReference type="SAM" id="Phobius"/>
    </source>
</evidence>
<keyword evidence="4 6" id="KW-0472">Membrane</keyword>
<feature type="transmembrane region" description="Helical" evidence="6">
    <location>
        <begin position="379"/>
        <end position="399"/>
    </location>
</feature>
<comment type="subcellular location">
    <subcellularLocation>
        <location evidence="1">Membrane</location>
        <topology evidence="1">Multi-pass membrane protein</topology>
    </subcellularLocation>
</comment>
<dbReference type="Pfam" id="PF07690">
    <property type="entry name" value="MFS_1"/>
    <property type="match status" value="1"/>
</dbReference>
<feature type="domain" description="Major facilitator superfamily (MFS) profile" evidence="7">
    <location>
        <begin position="2"/>
        <end position="498"/>
    </location>
</feature>
<comment type="caution">
    <text evidence="8">The sequence shown here is derived from an EMBL/GenBank/DDBJ whole genome shotgun (WGS) entry which is preliminary data.</text>
</comment>
<keyword evidence="9" id="KW-1185">Reference proteome</keyword>
<evidence type="ECO:0000256" key="2">
    <source>
        <dbReference type="ARBA" id="ARBA00022692"/>
    </source>
</evidence>
<reference evidence="9" key="1">
    <citation type="journal article" date="2023" name="Commun. Biol.">
        <title>Genome analysis of Parmales, the sister group of diatoms, reveals the evolutionary specialization of diatoms from phago-mixotrophs to photoautotrophs.</title>
        <authorList>
            <person name="Ban H."/>
            <person name="Sato S."/>
            <person name="Yoshikawa S."/>
            <person name="Yamada K."/>
            <person name="Nakamura Y."/>
            <person name="Ichinomiya M."/>
            <person name="Sato N."/>
            <person name="Blanc-Mathieu R."/>
            <person name="Endo H."/>
            <person name="Kuwata A."/>
            <person name="Ogata H."/>
        </authorList>
    </citation>
    <scope>NUCLEOTIDE SEQUENCE [LARGE SCALE GENOMIC DNA]</scope>
    <source>
        <strain evidence="9">NIES 3700</strain>
    </source>
</reference>
<dbReference type="InterPro" id="IPR036259">
    <property type="entry name" value="MFS_trans_sf"/>
</dbReference>
<feature type="region of interest" description="Disordered" evidence="5">
    <location>
        <begin position="614"/>
        <end position="662"/>
    </location>
</feature>
<sequence>MIVLMISLVVLLSVISALFFDVFNALSAAMHSLEFRLLRLSVWLPTGICYAFFYASRYNVAAGNVESVRDTLGFTSTQFATVITAGFWTYAITAPVTGMISDKLGGRAGLLISSVGAGLSNLALGFAFKDLNTSSANMFYVFICLYSLNIMFQGFGTSAVVKVNAGWYTPLERGVFSGIYNVLLTSGYYMALGGCPVVVSTIGWSYVFLIPGAMLLVSAVAMFLLLKESPDEYYKSLVKLGEEGDEEAPLLNPVPKNKKSSGSQSYTDVPNHSPSDQKPRAATTTTTSSSSFDQSLSVMGLLQNTTFICYLISIMCLCWVRDGLITWIYSYLESSRGAALSSDTTAMIGGSITLGGFLGGVLCGVISDYVFKGNRSKPILLFSFFQMISLGLTYYVVGLGSENDLLVAFLVFLTATFMLGNYTLLSYTIPTDLPAPVVATAAGIMTAAGYVASGLAGLGMGKLIEIYSWGGWFGSLEVATALGSLAIYIGSVLAARAKRKQDEGGGEASSSVRFQAPLEDPFPDNATTGLQSKLRGVDQRSSDKLDLLAFVMIGGDAAVFSPEANQMSVKMSGIQDEFLRRRVGEDGFFLWDGNGTVGERLAWKLATASPSRAHGGFLKRRQNDPTSYFGKNNTRKLGMGLGHGSDVRGMGGERGKSKISPI</sequence>
<dbReference type="PANTHER" id="PTHR43184">
    <property type="entry name" value="MAJOR FACILITATOR SUPERFAMILY TRANSPORTER 16, ISOFORM B"/>
    <property type="match status" value="1"/>
</dbReference>
<feature type="transmembrane region" description="Helical" evidence="6">
    <location>
        <begin position="173"/>
        <end position="191"/>
    </location>
</feature>
<name>A0A9W7B317_9STRA</name>
<dbReference type="GO" id="GO:0022857">
    <property type="term" value="F:transmembrane transporter activity"/>
    <property type="evidence" value="ECO:0007669"/>
    <property type="project" value="InterPro"/>
</dbReference>
<keyword evidence="3 6" id="KW-1133">Transmembrane helix</keyword>
<proteinExistence type="predicted"/>
<feature type="region of interest" description="Disordered" evidence="5">
    <location>
        <begin position="247"/>
        <end position="291"/>
    </location>
</feature>
<feature type="transmembrane region" description="Helical" evidence="6">
    <location>
        <begin position="6"/>
        <end position="25"/>
    </location>
</feature>
<protein>
    <recommendedName>
        <fullName evidence="7">Major facilitator superfamily (MFS) profile domain-containing protein</fullName>
    </recommendedName>
</protein>
<keyword evidence="2 6" id="KW-0812">Transmembrane</keyword>
<feature type="transmembrane region" description="Helical" evidence="6">
    <location>
        <begin position="344"/>
        <end position="367"/>
    </location>
</feature>
<dbReference type="PANTHER" id="PTHR43184:SF12">
    <property type="entry name" value="SUGAR PHOSPHATE EXCHANGER 3"/>
    <property type="match status" value="1"/>
</dbReference>
<evidence type="ECO:0000256" key="5">
    <source>
        <dbReference type="SAM" id="MobiDB-lite"/>
    </source>
</evidence>
<accession>A0A9W7B317</accession>
<dbReference type="PROSITE" id="PS50850">
    <property type="entry name" value="MFS"/>
    <property type="match status" value="1"/>
</dbReference>